<keyword evidence="2" id="KW-1185">Reference proteome</keyword>
<protein>
    <submittedName>
        <fullName evidence="1">Uncharacterized protein</fullName>
    </submittedName>
</protein>
<proteinExistence type="predicted"/>
<dbReference type="AlphaFoldDB" id="A0A0M0KAV0"/>
<evidence type="ECO:0000313" key="2">
    <source>
        <dbReference type="Proteomes" id="UP000037460"/>
    </source>
</evidence>
<gene>
    <name evidence="1" type="ORF">Ctob_009381</name>
</gene>
<comment type="caution">
    <text evidence="1">The sequence shown here is derived from an EMBL/GenBank/DDBJ whole genome shotgun (WGS) entry which is preliminary data.</text>
</comment>
<dbReference type="EMBL" id="JWZX01000828">
    <property type="protein sequence ID" value="KOO35538.1"/>
    <property type="molecule type" value="Genomic_DNA"/>
</dbReference>
<accession>A0A0M0KAV0</accession>
<reference evidence="2" key="1">
    <citation type="journal article" date="2015" name="PLoS Genet.">
        <title>Genome Sequence and Transcriptome Analyses of Chrysochromulina tobin: Metabolic Tools for Enhanced Algal Fitness in the Prominent Order Prymnesiales (Haptophyceae).</title>
        <authorList>
            <person name="Hovde B.T."/>
            <person name="Deodato C.R."/>
            <person name="Hunsperger H.M."/>
            <person name="Ryken S.A."/>
            <person name="Yost W."/>
            <person name="Jha R.K."/>
            <person name="Patterson J."/>
            <person name="Monnat R.J. Jr."/>
            <person name="Barlow S.B."/>
            <person name="Starkenburg S.R."/>
            <person name="Cattolico R.A."/>
        </authorList>
    </citation>
    <scope>NUCLEOTIDE SEQUENCE</scope>
    <source>
        <strain evidence="2">CCMP291</strain>
    </source>
</reference>
<name>A0A0M0KAV0_9EUKA</name>
<organism evidence="1 2">
    <name type="scientific">Chrysochromulina tobinii</name>
    <dbReference type="NCBI Taxonomy" id="1460289"/>
    <lineage>
        <taxon>Eukaryota</taxon>
        <taxon>Haptista</taxon>
        <taxon>Haptophyta</taxon>
        <taxon>Prymnesiophyceae</taxon>
        <taxon>Prymnesiales</taxon>
        <taxon>Chrysochromulinaceae</taxon>
        <taxon>Chrysochromulina</taxon>
    </lineage>
</organism>
<dbReference type="Proteomes" id="UP000037460">
    <property type="component" value="Unassembled WGS sequence"/>
</dbReference>
<dbReference type="Gene3D" id="3.40.50.150">
    <property type="entry name" value="Vaccinia Virus protein VP39"/>
    <property type="match status" value="1"/>
</dbReference>
<sequence length="182" mass="19424">MYTNVIGVDRETHCAASMTARFGERAGLRWVTADVTAAAGAMWPLADGCVELVVDKGMLDCALTEDLEQSPLLTPEREMAIREAWSAAAAALTAAAAGKGASSEQVARSLPADHLPLSIVFEVLFTAEERDEIGFDGFMSDLAALEPEDAALNASLLTMSTKGTDLRSISLERALTYLRTEQ</sequence>
<dbReference type="InterPro" id="IPR029063">
    <property type="entry name" value="SAM-dependent_MTases_sf"/>
</dbReference>
<evidence type="ECO:0000313" key="1">
    <source>
        <dbReference type="EMBL" id="KOO35538.1"/>
    </source>
</evidence>